<dbReference type="KEGG" id="cpi:Cpin_1361"/>
<organism evidence="1 2">
    <name type="scientific">Chitinophaga pinensis (strain ATCC 43595 / DSM 2588 / LMG 13176 / NBRC 15968 / NCIMB 11800 / UQM 2034)</name>
    <dbReference type="NCBI Taxonomy" id="485918"/>
    <lineage>
        <taxon>Bacteria</taxon>
        <taxon>Pseudomonadati</taxon>
        <taxon>Bacteroidota</taxon>
        <taxon>Chitinophagia</taxon>
        <taxon>Chitinophagales</taxon>
        <taxon>Chitinophagaceae</taxon>
        <taxon>Chitinophaga</taxon>
    </lineage>
</organism>
<protein>
    <submittedName>
        <fullName evidence="1">Uncharacterized protein</fullName>
    </submittedName>
</protein>
<dbReference type="AlphaFoldDB" id="A0A979G1I6"/>
<proteinExistence type="predicted"/>
<reference evidence="1 2" key="2">
    <citation type="journal article" date="2010" name="Stand. Genomic Sci.">
        <title>Complete genome sequence of Chitinophaga pinensis type strain (UQM 2034).</title>
        <authorList>
            <person name="Glavina Del Rio T."/>
            <person name="Abt B."/>
            <person name="Spring S."/>
            <person name="Lapidus A."/>
            <person name="Nolan M."/>
            <person name="Tice H."/>
            <person name="Copeland A."/>
            <person name="Cheng J.F."/>
            <person name="Chen F."/>
            <person name="Bruce D."/>
            <person name="Goodwin L."/>
            <person name="Pitluck S."/>
            <person name="Ivanova N."/>
            <person name="Mavromatis K."/>
            <person name="Mikhailova N."/>
            <person name="Pati A."/>
            <person name="Chen A."/>
            <person name="Palaniappan K."/>
            <person name="Land M."/>
            <person name="Hauser L."/>
            <person name="Chang Y.J."/>
            <person name="Jeffries C.D."/>
            <person name="Chain P."/>
            <person name="Saunders E."/>
            <person name="Detter J.C."/>
            <person name="Brettin T."/>
            <person name="Rohde M."/>
            <person name="Goker M."/>
            <person name="Bristow J."/>
            <person name="Eisen J.A."/>
            <person name="Markowitz V."/>
            <person name="Hugenholtz P."/>
            <person name="Kyrpides N.C."/>
            <person name="Klenk H.P."/>
            <person name="Lucas S."/>
        </authorList>
    </citation>
    <scope>NUCLEOTIDE SEQUENCE [LARGE SCALE GENOMIC DNA]</scope>
    <source>
        <strain evidence="2">ATCC 43595 / DSM 2588 / LMG 13176 / NBRC 15968 / NCIMB 11800 / UQM 2034</strain>
    </source>
</reference>
<dbReference type="EMBL" id="CP001699">
    <property type="protein sequence ID" value="ACU58858.1"/>
    <property type="molecule type" value="Genomic_DNA"/>
</dbReference>
<evidence type="ECO:0000313" key="2">
    <source>
        <dbReference type="Proteomes" id="UP000002215"/>
    </source>
</evidence>
<gene>
    <name evidence="1" type="ordered locus">Cpin_1361</name>
</gene>
<name>A0A979G1I6_CHIPD</name>
<sequence length="42" mass="4881">MIFYHVRLSFLCEIVKYIELQLVVAMFEGAVRSGECFPQTVL</sequence>
<dbReference type="Proteomes" id="UP000002215">
    <property type="component" value="Chromosome"/>
</dbReference>
<reference evidence="2" key="1">
    <citation type="submission" date="2009-08" db="EMBL/GenBank/DDBJ databases">
        <title>The complete genome of Chitinophaga pinensis DSM 2588.</title>
        <authorList>
            <consortium name="US DOE Joint Genome Institute (JGI-PGF)"/>
            <person name="Lucas S."/>
            <person name="Copeland A."/>
            <person name="Lapidus A."/>
            <person name="Glavina del Rio T."/>
            <person name="Dalin E."/>
            <person name="Tice H."/>
            <person name="Bruce D."/>
            <person name="Goodwin L."/>
            <person name="Pitluck S."/>
            <person name="Kyrpides N."/>
            <person name="Mavromatis K."/>
            <person name="Ivanova N."/>
            <person name="Mikhailova N."/>
            <person name="Sims D."/>
            <person name="Meinche L."/>
            <person name="Brettin T."/>
            <person name="Detter J.C."/>
            <person name="Han C."/>
            <person name="Larimer F."/>
            <person name="Land M."/>
            <person name="Hauser L."/>
            <person name="Markowitz V."/>
            <person name="Cheng J.-F."/>
            <person name="Hugenholtz P."/>
            <person name="Woyke T."/>
            <person name="Wu D."/>
            <person name="Spring S."/>
            <person name="Klenk H.-P."/>
            <person name="Eisen J.A."/>
        </authorList>
    </citation>
    <scope>NUCLEOTIDE SEQUENCE [LARGE SCALE GENOMIC DNA]</scope>
    <source>
        <strain evidence="2">ATCC 43595 / DSM 2588 / LMG 13176 / NBRC 15968 / NCIMB 11800 / UQM 2034</strain>
    </source>
</reference>
<evidence type="ECO:0000313" key="1">
    <source>
        <dbReference type="EMBL" id="ACU58858.1"/>
    </source>
</evidence>
<accession>A0A979G1I6</accession>